<organism evidence="6 7">
    <name type="scientific">Coptotermes formosanus</name>
    <name type="common">Formosan subterranean termite</name>
    <dbReference type="NCBI Taxonomy" id="36987"/>
    <lineage>
        <taxon>Eukaryota</taxon>
        <taxon>Metazoa</taxon>
        <taxon>Ecdysozoa</taxon>
        <taxon>Arthropoda</taxon>
        <taxon>Hexapoda</taxon>
        <taxon>Insecta</taxon>
        <taxon>Pterygota</taxon>
        <taxon>Neoptera</taxon>
        <taxon>Polyneoptera</taxon>
        <taxon>Dictyoptera</taxon>
        <taxon>Blattodea</taxon>
        <taxon>Blattoidea</taxon>
        <taxon>Termitoidae</taxon>
        <taxon>Rhinotermitidae</taxon>
        <taxon>Coptotermes</taxon>
    </lineage>
</organism>
<dbReference type="PANTHER" id="PTHR45877">
    <property type="entry name" value="E3 UBIQUITIN-PROTEIN LIGASE SIAH2"/>
    <property type="match status" value="1"/>
</dbReference>
<dbReference type="InterPro" id="IPR001841">
    <property type="entry name" value="Znf_RING"/>
</dbReference>
<dbReference type="Gene3D" id="3.30.40.10">
    <property type="entry name" value="Zinc/RING finger domain, C3HC4 (zinc finger)"/>
    <property type="match status" value="2"/>
</dbReference>
<feature type="domain" description="RING-type" evidence="5">
    <location>
        <begin position="39"/>
        <end position="76"/>
    </location>
</feature>
<keyword evidence="3" id="KW-0862">Zinc</keyword>
<dbReference type="InParanoid" id="A0A6L2PMN8"/>
<dbReference type="InterPro" id="IPR049548">
    <property type="entry name" value="Sina-like_RING"/>
</dbReference>
<dbReference type="Gene3D" id="2.60.210.10">
    <property type="entry name" value="Apoptosis, Tumor Necrosis Factor Receptor Associated Protein 2, Chain A"/>
    <property type="match status" value="1"/>
</dbReference>
<gene>
    <name evidence="6" type="ORF">Cfor_11716</name>
</gene>
<dbReference type="InterPro" id="IPR008974">
    <property type="entry name" value="TRAF-like"/>
</dbReference>
<keyword evidence="1" id="KW-0479">Metal-binding</keyword>
<sequence length="288" mass="33194">GPAWSSADFLTKNKKSSRSALEADSAEELRARLRDMLECPVCYELLKPPVLQCLNGHSLCDRCTARLCGGPCPICRGKLEGSRNLVAEELCHQMWYPCRYKRCSQTFFLRDLGPHEASCAYRQYWCPLNTTWRPDGSVRPCLWIMPRCEALCHAQQQHGTQVWRGRKHHVSDYNFTNHYQRLYLISAYEELFLWCGQYRPSEEKFFGSLKFEGSVNKAADYKYTFKLSKRLGRETLKVTCTVQAAPFEDVMRSGGYCIVLDLQTIKRFSDGDKVSFSLKIDSDTDKSK</sequence>
<accession>A0A6L2PMN8</accession>
<keyword evidence="2 4" id="KW-0863">Zinc-finger</keyword>
<dbReference type="InterPro" id="IPR004162">
    <property type="entry name" value="SINA-like_animal"/>
</dbReference>
<dbReference type="GO" id="GO:0016567">
    <property type="term" value="P:protein ubiquitination"/>
    <property type="evidence" value="ECO:0007669"/>
    <property type="project" value="UniProtKB-UniPathway"/>
</dbReference>
<dbReference type="InterPro" id="IPR013083">
    <property type="entry name" value="Znf_RING/FYVE/PHD"/>
</dbReference>
<feature type="non-terminal residue" evidence="6">
    <location>
        <position position="1"/>
    </location>
</feature>
<dbReference type="Proteomes" id="UP000502823">
    <property type="component" value="Unassembled WGS sequence"/>
</dbReference>
<dbReference type="AlphaFoldDB" id="A0A6L2PMN8"/>
<comment type="caution">
    <text evidence="6">The sequence shown here is derived from an EMBL/GenBank/DDBJ whole genome shotgun (WGS) entry which is preliminary data.</text>
</comment>
<dbReference type="OrthoDB" id="4788989at2759"/>
<dbReference type="SUPFAM" id="SSF49599">
    <property type="entry name" value="TRAF domain-like"/>
    <property type="match status" value="1"/>
</dbReference>
<evidence type="ECO:0000313" key="6">
    <source>
        <dbReference type="EMBL" id="GFG33666.1"/>
    </source>
</evidence>
<proteinExistence type="predicted"/>
<dbReference type="EMBL" id="BLKM01000446">
    <property type="protein sequence ID" value="GFG33666.1"/>
    <property type="molecule type" value="Genomic_DNA"/>
</dbReference>
<evidence type="ECO:0000256" key="1">
    <source>
        <dbReference type="ARBA" id="ARBA00022723"/>
    </source>
</evidence>
<dbReference type="GO" id="GO:0043161">
    <property type="term" value="P:proteasome-mediated ubiquitin-dependent protein catabolic process"/>
    <property type="evidence" value="ECO:0007669"/>
    <property type="project" value="TreeGrafter"/>
</dbReference>
<dbReference type="GO" id="GO:0031624">
    <property type="term" value="F:ubiquitin conjugating enzyme binding"/>
    <property type="evidence" value="ECO:0007669"/>
    <property type="project" value="TreeGrafter"/>
</dbReference>
<evidence type="ECO:0000313" key="7">
    <source>
        <dbReference type="Proteomes" id="UP000502823"/>
    </source>
</evidence>
<dbReference type="SUPFAM" id="SSF57850">
    <property type="entry name" value="RING/U-box"/>
    <property type="match status" value="1"/>
</dbReference>
<dbReference type="GO" id="GO:0005737">
    <property type="term" value="C:cytoplasm"/>
    <property type="evidence" value="ECO:0007669"/>
    <property type="project" value="TreeGrafter"/>
</dbReference>
<evidence type="ECO:0000256" key="2">
    <source>
        <dbReference type="ARBA" id="ARBA00022771"/>
    </source>
</evidence>
<dbReference type="GO" id="GO:0008270">
    <property type="term" value="F:zinc ion binding"/>
    <property type="evidence" value="ECO:0007669"/>
    <property type="project" value="UniProtKB-KW"/>
</dbReference>
<dbReference type="PANTHER" id="PTHR45877:SF2">
    <property type="entry name" value="E3 UBIQUITIN-PROTEIN LIGASE SINA-RELATED"/>
    <property type="match status" value="1"/>
</dbReference>
<reference evidence="7" key="1">
    <citation type="submission" date="2020-01" db="EMBL/GenBank/DDBJ databases">
        <title>Draft genome sequence of the Termite Coptotermes fromosanus.</title>
        <authorList>
            <person name="Itakura S."/>
            <person name="Yosikawa Y."/>
            <person name="Umezawa K."/>
        </authorList>
    </citation>
    <scope>NUCLEOTIDE SEQUENCE [LARGE SCALE GENOMIC DNA]</scope>
</reference>
<protein>
    <recommendedName>
        <fullName evidence="5">RING-type domain-containing protein</fullName>
    </recommendedName>
</protein>
<dbReference type="GO" id="GO:0061630">
    <property type="term" value="F:ubiquitin protein ligase activity"/>
    <property type="evidence" value="ECO:0007669"/>
    <property type="project" value="TreeGrafter"/>
</dbReference>
<dbReference type="PROSITE" id="PS50089">
    <property type="entry name" value="ZF_RING_2"/>
    <property type="match status" value="1"/>
</dbReference>
<name>A0A6L2PMN8_COPFO</name>
<evidence type="ECO:0000256" key="4">
    <source>
        <dbReference type="PROSITE-ProRule" id="PRU00175"/>
    </source>
</evidence>
<dbReference type="UniPathway" id="UPA00143"/>
<evidence type="ECO:0000256" key="3">
    <source>
        <dbReference type="ARBA" id="ARBA00022833"/>
    </source>
</evidence>
<evidence type="ECO:0000259" key="5">
    <source>
        <dbReference type="PROSITE" id="PS50089"/>
    </source>
</evidence>
<keyword evidence="7" id="KW-1185">Reference proteome</keyword>
<dbReference type="Pfam" id="PF21362">
    <property type="entry name" value="Sina_RING"/>
    <property type="match status" value="1"/>
</dbReference>